<dbReference type="InterPro" id="IPR010828">
    <property type="entry name" value="Atf2/Sli1-like"/>
</dbReference>
<dbReference type="Pfam" id="PF07247">
    <property type="entry name" value="AATase"/>
    <property type="match status" value="1"/>
</dbReference>
<reference evidence="1" key="1">
    <citation type="submission" date="2023-11" db="EMBL/GenBank/DDBJ databases">
        <authorList>
            <person name="De Vega J J."/>
            <person name="De Vega J J."/>
        </authorList>
    </citation>
    <scope>NUCLEOTIDE SEQUENCE</scope>
</reference>
<dbReference type="EMBL" id="CAVNYO010000109">
    <property type="protein sequence ID" value="CAK5266552.1"/>
    <property type="molecule type" value="Genomic_DNA"/>
</dbReference>
<dbReference type="GO" id="GO:0008080">
    <property type="term" value="F:N-acetyltransferase activity"/>
    <property type="evidence" value="ECO:0007669"/>
    <property type="project" value="TreeGrafter"/>
</dbReference>
<protein>
    <recommendedName>
        <fullName evidence="3">Alcohol acetyltransferase</fullName>
    </recommendedName>
</protein>
<accession>A0AAD2H2P2</accession>
<dbReference type="Gene3D" id="3.30.559.10">
    <property type="entry name" value="Chloramphenicol acetyltransferase-like domain"/>
    <property type="match status" value="1"/>
</dbReference>
<evidence type="ECO:0000313" key="2">
    <source>
        <dbReference type="Proteomes" id="UP001295794"/>
    </source>
</evidence>
<sequence length="455" mass="48815">MATTSITLRPLGIVERYHALHHFYGYGANVAASCRYFLHHETSTPLTKEILFPALRKMIETQAGLGVRMVGDESGSTDIKSLRFERLDIVDLDLVVEFGGEETVESALQGQLCRDFETRDPVPLWRVQVLPGGVVVFAAHHAIADGMSCLAFHRALLAALNDPNSAATADPVVIVPRTLTLPPSIDDATDLSPGLLRILYEIVQAILPASWTARGTAYTGNPVPPAALPRAKLSTRLRLLTIPPADAAKLASAARAHGATVTSALHILGCAALSRALPDAQSYPNISSNISLSARTASVPPTSDNLILNYASGYHVLIPTSPNFDWACAKVLSGELRVQQKEGARALGLIRLLGSGFANFVKKQVGSRRLYALQTSNVGRFIVPDDGMWALRDAVFAASDTYVGAAMMLHVVGSPSGELAVVFTWDEGNGDGASLDEHVIERFIDAFQQGIMDLF</sequence>
<dbReference type="AlphaFoldDB" id="A0AAD2H2P2"/>
<gene>
    <name evidence="1" type="ORF">MYCIT1_LOCUS8379</name>
</gene>
<organism evidence="1 2">
    <name type="scientific">Mycena citricolor</name>
    <dbReference type="NCBI Taxonomy" id="2018698"/>
    <lineage>
        <taxon>Eukaryota</taxon>
        <taxon>Fungi</taxon>
        <taxon>Dikarya</taxon>
        <taxon>Basidiomycota</taxon>
        <taxon>Agaricomycotina</taxon>
        <taxon>Agaricomycetes</taxon>
        <taxon>Agaricomycetidae</taxon>
        <taxon>Agaricales</taxon>
        <taxon>Marasmiineae</taxon>
        <taxon>Mycenaceae</taxon>
        <taxon>Mycena</taxon>
    </lineage>
</organism>
<proteinExistence type="predicted"/>
<dbReference type="Gene3D" id="3.30.559.30">
    <property type="entry name" value="Nonribosomal peptide synthetase, condensation domain"/>
    <property type="match status" value="1"/>
</dbReference>
<keyword evidence="2" id="KW-1185">Reference proteome</keyword>
<evidence type="ECO:0000313" key="1">
    <source>
        <dbReference type="EMBL" id="CAK5266552.1"/>
    </source>
</evidence>
<dbReference type="SUPFAM" id="SSF52777">
    <property type="entry name" value="CoA-dependent acyltransferases"/>
    <property type="match status" value="2"/>
</dbReference>
<evidence type="ECO:0008006" key="3">
    <source>
        <dbReference type="Google" id="ProtNLM"/>
    </source>
</evidence>
<dbReference type="InterPro" id="IPR023213">
    <property type="entry name" value="CAT-like_dom_sf"/>
</dbReference>
<dbReference type="PANTHER" id="PTHR28037">
    <property type="entry name" value="ALCOHOL O-ACETYLTRANSFERASE 1-RELATED"/>
    <property type="match status" value="1"/>
</dbReference>
<dbReference type="Proteomes" id="UP001295794">
    <property type="component" value="Unassembled WGS sequence"/>
</dbReference>
<dbReference type="InterPro" id="IPR052058">
    <property type="entry name" value="Alcohol_O-acetyltransferase"/>
</dbReference>
<comment type="caution">
    <text evidence="1">The sequence shown here is derived from an EMBL/GenBank/DDBJ whole genome shotgun (WGS) entry which is preliminary data.</text>
</comment>
<name>A0AAD2H2P2_9AGAR</name>
<dbReference type="PANTHER" id="PTHR28037:SF1">
    <property type="entry name" value="ALCOHOL O-ACETYLTRANSFERASE 1-RELATED"/>
    <property type="match status" value="1"/>
</dbReference>